<keyword evidence="5" id="KW-0732">Signal</keyword>
<keyword evidence="4 10" id="KW-0812">Transmembrane</keyword>
<keyword evidence="15" id="KW-1185">Reference proteome</keyword>
<keyword evidence="2 10" id="KW-0813">Transport</keyword>
<proteinExistence type="inferred from homology"/>
<dbReference type="InterPro" id="IPR039426">
    <property type="entry name" value="TonB-dep_rcpt-like"/>
</dbReference>
<dbReference type="InterPro" id="IPR037066">
    <property type="entry name" value="Plug_dom_sf"/>
</dbReference>
<keyword evidence="6 11" id="KW-0798">TonB box</keyword>
<evidence type="ECO:0000256" key="11">
    <source>
        <dbReference type="RuleBase" id="RU003357"/>
    </source>
</evidence>
<organism evidence="14 15">
    <name type="scientific">Flavobacterium sediminilitoris</name>
    <dbReference type="NCBI Taxonomy" id="2024526"/>
    <lineage>
        <taxon>Bacteria</taxon>
        <taxon>Pseudomonadati</taxon>
        <taxon>Bacteroidota</taxon>
        <taxon>Flavobacteriia</taxon>
        <taxon>Flavobacteriales</taxon>
        <taxon>Flavobacteriaceae</taxon>
        <taxon>Flavobacterium</taxon>
    </lineage>
</organism>
<protein>
    <submittedName>
        <fullName evidence="14">TonB-dependent receptor</fullName>
    </submittedName>
</protein>
<dbReference type="InterPro" id="IPR036942">
    <property type="entry name" value="Beta-barrel_TonB_sf"/>
</dbReference>
<feature type="domain" description="TonB-dependent receptor plug" evidence="13">
    <location>
        <begin position="47"/>
        <end position="151"/>
    </location>
</feature>
<evidence type="ECO:0000259" key="12">
    <source>
        <dbReference type="Pfam" id="PF00593"/>
    </source>
</evidence>
<accession>A0ABY4HR51</accession>
<dbReference type="SUPFAM" id="SSF56935">
    <property type="entry name" value="Porins"/>
    <property type="match status" value="1"/>
</dbReference>
<name>A0ABY4HR51_9FLAO</name>
<keyword evidence="7 10" id="KW-0472">Membrane</keyword>
<dbReference type="PANTHER" id="PTHR30069">
    <property type="entry name" value="TONB-DEPENDENT OUTER MEMBRANE RECEPTOR"/>
    <property type="match status" value="1"/>
</dbReference>
<evidence type="ECO:0000256" key="4">
    <source>
        <dbReference type="ARBA" id="ARBA00022692"/>
    </source>
</evidence>
<evidence type="ECO:0000256" key="6">
    <source>
        <dbReference type="ARBA" id="ARBA00023077"/>
    </source>
</evidence>
<evidence type="ECO:0000256" key="5">
    <source>
        <dbReference type="ARBA" id="ARBA00022729"/>
    </source>
</evidence>
<evidence type="ECO:0000256" key="3">
    <source>
        <dbReference type="ARBA" id="ARBA00022452"/>
    </source>
</evidence>
<reference evidence="14" key="2">
    <citation type="submission" date="2022-04" db="EMBL/GenBank/DDBJ databases">
        <title>Complete Genome Sequence of Flavobacterium sediminilitoris YSM-43, Isolated from a Tidal Sediment.</title>
        <authorList>
            <person name="Lee P.A."/>
        </authorList>
    </citation>
    <scope>NUCLEOTIDE SEQUENCE</scope>
    <source>
        <strain evidence="14">YSM-43</strain>
    </source>
</reference>
<evidence type="ECO:0000256" key="2">
    <source>
        <dbReference type="ARBA" id="ARBA00022448"/>
    </source>
</evidence>
<reference evidence="14" key="1">
    <citation type="submission" date="2021-12" db="EMBL/GenBank/DDBJ databases">
        <authorList>
            <person name="Cha I.-T."/>
            <person name="Lee K.-E."/>
            <person name="Park S.-J."/>
        </authorList>
    </citation>
    <scope>NUCLEOTIDE SEQUENCE</scope>
    <source>
        <strain evidence="14">YSM-43</strain>
    </source>
</reference>
<evidence type="ECO:0000256" key="8">
    <source>
        <dbReference type="ARBA" id="ARBA00023170"/>
    </source>
</evidence>
<dbReference type="Proteomes" id="UP000830454">
    <property type="component" value="Chromosome"/>
</dbReference>
<dbReference type="Pfam" id="PF00593">
    <property type="entry name" value="TonB_dep_Rec_b-barrel"/>
    <property type="match status" value="1"/>
</dbReference>
<evidence type="ECO:0000313" key="14">
    <source>
        <dbReference type="EMBL" id="UOX35381.1"/>
    </source>
</evidence>
<dbReference type="RefSeq" id="WP_246918602.1">
    <property type="nucleotide sequence ID" value="NZ_CP090145.1"/>
</dbReference>
<dbReference type="InterPro" id="IPR012910">
    <property type="entry name" value="Plug_dom"/>
</dbReference>
<evidence type="ECO:0000256" key="7">
    <source>
        <dbReference type="ARBA" id="ARBA00023136"/>
    </source>
</evidence>
<evidence type="ECO:0000259" key="13">
    <source>
        <dbReference type="Pfam" id="PF07715"/>
    </source>
</evidence>
<keyword evidence="9 10" id="KW-0998">Cell outer membrane</keyword>
<evidence type="ECO:0000313" key="15">
    <source>
        <dbReference type="Proteomes" id="UP000830454"/>
    </source>
</evidence>
<sequence length="733" mass="82933">MKKIIILVFTLHCLFGFSQTEKDSIKTTSLEEVIVTSNKIPKNKKILPNQIESINLKQIEFQNYQSTAEMLSNSGSLFVQKSQQGGGSPAIRGFEASRVLLLVDGFRMNNLIFRAGHLQNVITVDENMLENVDIFYGPTSTIFGSDALGGTVSMTTKSPKFLSETKNALSGGVNTRYGSVNNEKSISFDLNYATDNFAALTILSYNDFDDLRMGKKKNHHADYFGERPFYTATINGIDQLVENSNKYIQKNSGYTQYNALQKFTYKSASGFKHSVNFQFSTTSDIPRYDRLTDVSSSTGLKNSEWYYGPQQRILAAYTLDKENAFLKSDLQLNFGYQNAKESRHNRRFGNPNLQHRKENVNMYSVSTDLHKKFNKGELFYGIESYFETLSSSAYKEDINTGERGGIDSRYPNGDNSMFRNDLYFSYNEKSTEKTAWSTGFRIGYTTLKSTIADDTYFPLPFSTISQGNFTYSGTLGITHNTSNNVTLKANISSGFRVPNIDDFAKVFESGDGFLIVPNENLHPEKTVTGDAGFVIQSNSKRFKLEHTFFYTRLYDAIITDDFEYEGQSTIDYNGSISQIVANQNKGKAFITGISTNVRGYIFDQLQFNASFNYTYGRIIEKDGEQPLDHISPYYGKIGFSYSKNKMAFDVYMLYNGKKHSKDYFFNGEDNAQYAPEGGMPAWETYNIKGSYKIFKNTRLFAGVENILDTQYRAFASGINAPGRNFYGGLKYTF</sequence>
<dbReference type="InterPro" id="IPR000531">
    <property type="entry name" value="Beta-barrel_TonB"/>
</dbReference>
<keyword evidence="3 10" id="KW-1134">Transmembrane beta strand</keyword>
<dbReference type="EMBL" id="CP090145">
    <property type="protein sequence ID" value="UOX35381.1"/>
    <property type="molecule type" value="Genomic_DNA"/>
</dbReference>
<dbReference type="PROSITE" id="PS52016">
    <property type="entry name" value="TONB_DEPENDENT_REC_3"/>
    <property type="match status" value="1"/>
</dbReference>
<dbReference type="Gene3D" id="2.170.130.10">
    <property type="entry name" value="TonB-dependent receptor, plug domain"/>
    <property type="match status" value="1"/>
</dbReference>
<comment type="subcellular location">
    <subcellularLocation>
        <location evidence="1 10">Cell outer membrane</location>
        <topology evidence="1 10">Multi-pass membrane protein</topology>
    </subcellularLocation>
</comment>
<dbReference type="PANTHER" id="PTHR30069:SF29">
    <property type="entry name" value="HEMOGLOBIN AND HEMOGLOBIN-HAPTOGLOBIN-BINDING PROTEIN 1-RELATED"/>
    <property type="match status" value="1"/>
</dbReference>
<gene>
    <name evidence="14" type="ORF">LXD69_07635</name>
</gene>
<dbReference type="Gene3D" id="2.40.170.20">
    <property type="entry name" value="TonB-dependent receptor, beta-barrel domain"/>
    <property type="match status" value="1"/>
</dbReference>
<evidence type="ECO:0000256" key="10">
    <source>
        <dbReference type="PROSITE-ProRule" id="PRU01360"/>
    </source>
</evidence>
<comment type="similarity">
    <text evidence="10 11">Belongs to the TonB-dependent receptor family.</text>
</comment>
<evidence type="ECO:0000256" key="9">
    <source>
        <dbReference type="ARBA" id="ARBA00023237"/>
    </source>
</evidence>
<keyword evidence="8 14" id="KW-0675">Receptor</keyword>
<dbReference type="Pfam" id="PF07715">
    <property type="entry name" value="Plug"/>
    <property type="match status" value="1"/>
</dbReference>
<feature type="domain" description="TonB-dependent receptor-like beta-barrel" evidence="12">
    <location>
        <begin position="261"/>
        <end position="706"/>
    </location>
</feature>
<evidence type="ECO:0000256" key="1">
    <source>
        <dbReference type="ARBA" id="ARBA00004571"/>
    </source>
</evidence>